<name>A0ABR9VN57_9SYNC</name>
<comment type="caution">
    <text evidence="5">The sequence shown here is derived from an EMBL/GenBank/DDBJ whole genome shotgun (WGS) entry which is preliminary data.</text>
</comment>
<evidence type="ECO:0000256" key="1">
    <source>
        <dbReference type="ARBA" id="ARBA00022729"/>
    </source>
</evidence>
<keyword evidence="3" id="KW-0812">Transmembrane</keyword>
<evidence type="ECO:0000313" key="6">
    <source>
        <dbReference type="Proteomes" id="UP000658720"/>
    </source>
</evidence>
<evidence type="ECO:0000259" key="4">
    <source>
        <dbReference type="Pfam" id="PF01551"/>
    </source>
</evidence>
<dbReference type="InterPro" id="IPR050570">
    <property type="entry name" value="Cell_wall_metabolism_enzyme"/>
</dbReference>
<proteinExistence type="predicted"/>
<gene>
    <name evidence="5" type="ORF">IQ217_02705</name>
</gene>
<dbReference type="PANTHER" id="PTHR21666">
    <property type="entry name" value="PEPTIDASE-RELATED"/>
    <property type="match status" value="1"/>
</dbReference>
<dbReference type="PANTHER" id="PTHR21666:SF289">
    <property type="entry name" value="L-ALA--D-GLU ENDOPEPTIDASE"/>
    <property type="match status" value="1"/>
</dbReference>
<keyword evidence="6" id="KW-1185">Reference proteome</keyword>
<dbReference type="Pfam" id="PF01551">
    <property type="entry name" value="Peptidase_M23"/>
    <property type="match status" value="1"/>
</dbReference>
<dbReference type="InterPro" id="IPR016047">
    <property type="entry name" value="M23ase_b-sheet_dom"/>
</dbReference>
<dbReference type="EMBL" id="JADEVV010000005">
    <property type="protein sequence ID" value="MBE9252781.1"/>
    <property type="molecule type" value="Genomic_DNA"/>
</dbReference>
<dbReference type="SUPFAM" id="SSF51261">
    <property type="entry name" value="Duplicated hybrid motif"/>
    <property type="match status" value="1"/>
</dbReference>
<dbReference type="Proteomes" id="UP000658720">
    <property type="component" value="Unassembled WGS sequence"/>
</dbReference>
<dbReference type="Gene3D" id="2.70.70.10">
    <property type="entry name" value="Glucose Permease (Domain IIA)"/>
    <property type="match status" value="1"/>
</dbReference>
<protein>
    <submittedName>
        <fullName evidence="5">M23 family metallopeptidase</fullName>
    </submittedName>
</protein>
<feature type="transmembrane region" description="Helical" evidence="3">
    <location>
        <begin position="20"/>
        <end position="38"/>
    </location>
</feature>
<dbReference type="InterPro" id="IPR011055">
    <property type="entry name" value="Dup_hybrid_motif"/>
</dbReference>
<evidence type="ECO:0000313" key="5">
    <source>
        <dbReference type="EMBL" id="MBE9252781.1"/>
    </source>
</evidence>
<keyword evidence="1" id="KW-0732">Signal</keyword>
<feature type="region of interest" description="Disordered" evidence="2">
    <location>
        <begin position="49"/>
        <end position="95"/>
    </location>
</feature>
<feature type="compositionally biased region" description="Low complexity" evidence="2">
    <location>
        <begin position="82"/>
        <end position="95"/>
    </location>
</feature>
<evidence type="ECO:0000256" key="2">
    <source>
        <dbReference type="SAM" id="MobiDB-lite"/>
    </source>
</evidence>
<organism evidence="5 6">
    <name type="scientific">Synechocystis salina LEGE 00031</name>
    <dbReference type="NCBI Taxonomy" id="1828736"/>
    <lineage>
        <taxon>Bacteria</taxon>
        <taxon>Bacillati</taxon>
        <taxon>Cyanobacteriota</taxon>
        <taxon>Cyanophyceae</taxon>
        <taxon>Synechococcales</taxon>
        <taxon>Merismopediaceae</taxon>
        <taxon>Synechocystis</taxon>
    </lineage>
</organism>
<dbReference type="RefSeq" id="WP_194018833.1">
    <property type="nucleotide sequence ID" value="NZ_JADEVV010000005.1"/>
</dbReference>
<keyword evidence="3" id="KW-0472">Membrane</keyword>
<feature type="region of interest" description="Disordered" evidence="2">
    <location>
        <begin position="149"/>
        <end position="184"/>
    </location>
</feature>
<feature type="domain" description="M23ase beta-sheet core" evidence="4">
    <location>
        <begin position="293"/>
        <end position="382"/>
    </location>
</feature>
<sequence>MQSQWKVKDLKSKPCRDYSLYNLSLGGLIVLGSLIWSLPGSTTGNLEVEGSGSAPIATSAAPPAPVKAPTPVQSKSTPAPAPAATKPAAPKLAAPTILPPAPVSSQPAQIRQGLQKNSYIDAAPQGTAAAPNLPTRTEVEFIPRSGQQAPLNTRYPAANRNTGNRVPVARQQSSPVNPPTTLTSRRQRINARNTAPTNSSVAPLNPLNIQPKISSLAIGQPVGANQVFSLDPMANRGIQIALAPLPEYSRATGLYSPQGEPGQGTDLMFPVAGVNPITSAFGWRIHPISGQGRMHNGTDIGAPMGTPVLAAYDGIVEASQWSGGYGLMVTLRHLDGTQESRYAHLSEAFVQTGQQVARGEVIGRIGSTGFSTGPHLHFEWRHLTNDGWVAVDAGPHLEAALANLMAAQKYAQSQTDSHPQS</sequence>
<dbReference type="CDD" id="cd12797">
    <property type="entry name" value="M23_peptidase"/>
    <property type="match status" value="1"/>
</dbReference>
<accession>A0ABR9VN57</accession>
<evidence type="ECO:0000256" key="3">
    <source>
        <dbReference type="SAM" id="Phobius"/>
    </source>
</evidence>
<reference evidence="5 6" key="1">
    <citation type="submission" date="2020-10" db="EMBL/GenBank/DDBJ databases">
        <authorList>
            <person name="Castelo-Branco R."/>
            <person name="Eusebio N."/>
            <person name="Adriana R."/>
            <person name="Vieira A."/>
            <person name="Brugerolle De Fraissinette N."/>
            <person name="Rezende De Castro R."/>
            <person name="Schneider M.P."/>
            <person name="Vasconcelos V."/>
            <person name="Leao P.N."/>
        </authorList>
    </citation>
    <scope>NUCLEOTIDE SEQUENCE [LARGE SCALE GENOMIC DNA]</scope>
    <source>
        <strain evidence="5 6">LEGE 00031</strain>
    </source>
</reference>
<feature type="compositionally biased region" description="Polar residues" evidence="2">
    <location>
        <begin position="159"/>
        <end position="184"/>
    </location>
</feature>
<keyword evidence="3" id="KW-1133">Transmembrane helix</keyword>
<feature type="compositionally biased region" description="Low complexity" evidence="2">
    <location>
        <begin position="51"/>
        <end position="61"/>
    </location>
</feature>